<sequence length="223" mass="26153">MVKHQAKKAERPVKKHHQKLQVPKTIDNMRVIDETMRTEETKAEDDEEDLHDEFQDVLSGRVPSKVMITTTIDADVFAEKFGLELQNVIPNSIFRKRRRYSSKEIVDSLKEVNYTSLIIVEQGKIKNRPDGLWIVALPRGPTFRYRLRSVIYQKEIKGGTNATRHFPELNLHGFKTQLGHRTERMFQSLFPQKPDLEVCYWSIDCDISQLKRLDLPQTPYIYI</sequence>
<protein>
    <submittedName>
        <fullName evidence="3">Putative ribosome production factor 1</fullName>
    </submittedName>
</protein>
<accession>A0A5J4UGM2</accession>
<dbReference type="GO" id="GO:0000460">
    <property type="term" value="P:maturation of 5.8S rRNA"/>
    <property type="evidence" value="ECO:0007669"/>
    <property type="project" value="TreeGrafter"/>
</dbReference>
<dbReference type="EMBL" id="SNRW01015976">
    <property type="protein sequence ID" value="KAA6369828.1"/>
    <property type="molecule type" value="Genomic_DNA"/>
</dbReference>
<gene>
    <name evidence="3" type="ORF">EZS28_034646</name>
</gene>
<dbReference type="SUPFAM" id="SSF52954">
    <property type="entry name" value="Class II aaRS ABD-related"/>
    <property type="match status" value="1"/>
</dbReference>
<evidence type="ECO:0000259" key="2">
    <source>
        <dbReference type="PROSITE" id="PS50833"/>
    </source>
</evidence>
<proteinExistence type="predicted"/>
<dbReference type="AlphaFoldDB" id="A0A5J4UGM2"/>
<feature type="region of interest" description="Disordered" evidence="1">
    <location>
        <begin position="1"/>
        <end position="20"/>
    </location>
</feature>
<dbReference type="Pfam" id="PF04427">
    <property type="entry name" value="Brix"/>
    <property type="match status" value="1"/>
</dbReference>
<dbReference type="GO" id="GO:0000470">
    <property type="term" value="P:maturation of LSU-rRNA"/>
    <property type="evidence" value="ECO:0007669"/>
    <property type="project" value="TreeGrafter"/>
</dbReference>
<dbReference type="Gene3D" id="3.40.50.10480">
    <property type="entry name" value="Probable brix-domain ribosomal biogenesis protein"/>
    <property type="match status" value="1"/>
</dbReference>
<dbReference type="PROSITE" id="PS50833">
    <property type="entry name" value="BRIX"/>
    <property type="match status" value="1"/>
</dbReference>
<reference evidence="3 4" key="1">
    <citation type="submission" date="2019-03" db="EMBL/GenBank/DDBJ databases">
        <title>Single cell metagenomics reveals metabolic interactions within the superorganism composed of flagellate Streblomastix strix and complex community of Bacteroidetes bacteria on its surface.</title>
        <authorList>
            <person name="Treitli S.C."/>
            <person name="Kolisko M."/>
            <person name="Husnik F."/>
            <person name="Keeling P."/>
            <person name="Hampl V."/>
        </authorList>
    </citation>
    <scope>NUCLEOTIDE SEQUENCE [LARGE SCALE GENOMIC DNA]</scope>
    <source>
        <strain evidence="3">ST1C</strain>
    </source>
</reference>
<dbReference type="PANTHER" id="PTHR22734">
    <property type="entry name" value="U3 SMALL NUCLEOLAR RIBONUCLEOPROTEIN PROTEIN IMP4"/>
    <property type="match status" value="1"/>
</dbReference>
<feature type="domain" description="Brix" evidence="2">
    <location>
        <begin position="64"/>
        <end position="223"/>
    </location>
</feature>
<dbReference type="SMART" id="SM00879">
    <property type="entry name" value="Brix"/>
    <property type="match status" value="1"/>
</dbReference>
<dbReference type="OrthoDB" id="264354at2759"/>
<evidence type="ECO:0000313" key="4">
    <source>
        <dbReference type="Proteomes" id="UP000324800"/>
    </source>
</evidence>
<comment type="caution">
    <text evidence="3">The sequence shown here is derived from an EMBL/GenBank/DDBJ whole genome shotgun (WGS) entry which is preliminary data.</text>
</comment>
<dbReference type="Proteomes" id="UP000324800">
    <property type="component" value="Unassembled WGS sequence"/>
</dbReference>
<dbReference type="GO" id="GO:0005730">
    <property type="term" value="C:nucleolus"/>
    <property type="evidence" value="ECO:0007669"/>
    <property type="project" value="TreeGrafter"/>
</dbReference>
<dbReference type="InterPro" id="IPR044281">
    <property type="entry name" value="IMP4/RPF1"/>
</dbReference>
<dbReference type="InterPro" id="IPR007109">
    <property type="entry name" value="Brix"/>
</dbReference>
<dbReference type="GO" id="GO:0042134">
    <property type="term" value="F:rRNA primary transcript binding"/>
    <property type="evidence" value="ECO:0007669"/>
    <property type="project" value="InterPro"/>
</dbReference>
<evidence type="ECO:0000256" key="1">
    <source>
        <dbReference type="SAM" id="MobiDB-lite"/>
    </source>
</evidence>
<dbReference type="PANTHER" id="PTHR22734:SF3">
    <property type="entry name" value="RIBOSOME PRODUCTION FACTOR 1"/>
    <property type="match status" value="1"/>
</dbReference>
<evidence type="ECO:0000313" key="3">
    <source>
        <dbReference type="EMBL" id="KAA6369828.1"/>
    </source>
</evidence>
<dbReference type="GO" id="GO:0030687">
    <property type="term" value="C:preribosome, large subunit precursor"/>
    <property type="evidence" value="ECO:0007669"/>
    <property type="project" value="TreeGrafter"/>
</dbReference>
<organism evidence="3 4">
    <name type="scientific">Streblomastix strix</name>
    <dbReference type="NCBI Taxonomy" id="222440"/>
    <lineage>
        <taxon>Eukaryota</taxon>
        <taxon>Metamonada</taxon>
        <taxon>Preaxostyla</taxon>
        <taxon>Oxymonadida</taxon>
        <taxon>Streblomastigidae</taxon>
        <taxon>Streblomastix</taxon>
    </lineage>
</organism>
<name>A0A5J4UGM2_9EUKA</name>